<feature type="domain" description="Nudix hydrolase" evidence="3">
    <location>
        <begin position="16"/>
        <end position="144"/>
    </location>
</feature>
<reference evidence="4 5" key="1">
    <citation type="submission" date="2017-03" db="EMBL/GenBank/DDBJ databases">
        <authorList>
            <person name="Afonso C.L."/>
            <person name="Miller P.J."/>
            <person name="Scott M.A."/>
            <person name="Spackman E."/>
            <person name="Goraichik I."/>
            <person name="Dimitrov K.M."/>
            <person name="Suarez D.L."/>
            <person name="Swayne D.E."/>
        </authorList>
    </citation>
    <scope>NUCLEOTIDE SEQUENCE [LARGE SCALE GENOMIC DNA]</scope>
    <source>
        <strain evidence="4 5">CECT 7971</strain>
    </source>
</reference>
<sequence>MIRRYGEPKKIHISYKLRPGAYAILPRNGMLLLTYQSSPTGEFQLPGGGIDAGESAVAALHREVIEETGWRISSPVFSHAFRRFVFMPDYDMWAEKVCKIYIARPVRKLCPPIEAGHTAKWIRREDAINCLGNPGDRAAVSAHLGQDTLTKLPKYHQGNLCHRSSY</sequence>
<dbReference type="EMBL" id="FWFW01000008">
    <property type="protein sequence ID" value="SLN52207.1"/>
    <property type="molecule type" value="Genomic_DNA"/>
</dbReference>
<dbReference type="PROSITE" id="PS00893">
    <property type="entry name" value="NUDIX_BOX"/>
    <property type="match status" value="1"/>
</dbReference>
<evidence type="ECO:0000256" key="1">
    <source>
        <dbReference type="ARBA" id="ARBA00001946"/>
    </source>
</evidence>
<gene>
    <name evidence="4" type="ORF">PAM7971_02625</name>
</gene>
<dbReference type="Gene3D" id="3.90.79.10">
    <property type="entry name" value="Nucleoside Triphosphate Pyrophosphohydrolase"/>
    <property type="match status" value="1"/>
</dbReference>
<dbReference type="Proteomes" id="UP000193307">
    <property type="component" value="Unassembled WGS sequence"/>
</dbReference>
<dbReference type="InterPro" id="IPR020084">
    <property type="entry name" value="NUDIX_hydrolase_CS"/>
</dbReference>
<comment type="cofactor">
    <cofactor evidence="1">
        <name>Mg(2+)</name>
        <dbReference type="ChEBI" id="CHEBI:18420"/>
    </cofactor>
</comment>
<dbReference type="PANTHER" id="PTHR43046">
    <property type="entry name" value="GDP-MANNOSE MANNOSYL HYDROLASE"/>
    <property type="match status" value="1"/>
</dbReference>
<dbReference type="InterPro" id="IPR000086">
    <property type="entry name" value="NUDIX_hydrolase_dom"/>
</dbReference>
<name>A0A1Y5SZY4_9RHOB</name>
<dbReference type="SUPFAM" id="SSF55811">
    <property type="entry name" value="Nudix"/>
    <property type="match status" value="1"/>
</dbReference>
<evidence type="ECO:0000259" key="3">
    <source>
        <dbReference type="PROSITE" id="PS51462"/>
    </source>
</evidence>
<dbReference type="OrthoDB" id="9816040at2"/>
<accession>A0A1Y5SZY4</accession>
<protein>
    <submittedName>
        <fullName evidence="4">RNA pyrophosphohydrolase</fullName>
    </submittedName>
</protein>
<evidence type="ECO:0000313" key="4">
    <source>
        <dbReference type="EMBL" id="SLN52207.1"/>
    </source>
</evidence>
<evidence type="ECO:0000313" key="5">
    <source>
        <dbReference type="Proteomes" id="UP000193307"/>
    </source>
</evidence>
<dbReference type="InterPro" id="IPR015797">
    <property type="entry name" value="NUDIX_hydrolase-like_dom_sf"/>
</dbReference>
<keyword evidence="5" id="KW-1185">Reference proteome</keyword>
<dbReference type="PROSITE" id="PS51462">
    <property type="entry name" value="NUDIX"/>
    <property type="match status" value="1"/>
</dbReference>
<proteinExistence type="predicted"/>
<dbReference type="AlphaFoldDB" id="A0A1Y5SZY4"/>
<dbReference type="STRING" id="658057.SAMN04488032_11033"/>
<dbReference type="PANTHER" id="PTHR43046:SF14">
    <property type="entry name" value="MUTT_NUDIX FAMILY PROTEIN"/>
    <property type="match status" value="1"/>
</dbReference>
<dbReference type="RefSeq" id="WP_085849747.1">
    <property type="nucleotide sequence ID" value="NZ_FNZV01000010.1"/>
</dbReference>
<dbReference type="CDD" id="cd04684">
    <property type="entry name" value="NUDIX_Hydrolase"/>
    <property type="match status" value="1"/>
</dbReference>
<keyword evidence="2 4" id="KW-0378">Hydrolase</keyword>
<dbReference type="Pfam" id="PF00293">
    <property type="entry name" value="NUDIX"/>
    <property type="match status" value="1"/>
</dbReference>
<dbReference type="GO" id="GO:0016787">
    <property type="term" value="F:hydrolase activity"/>
    <property type="evidence" value="ECO:0007669"/>
    <property type="project" value="UniProtKB-KW"/>
</dbReference>
<evidence type="ECO:0000256" key="2">
    <source>
        <dbReference type="ARBA" id="ARBA00022801"/>
    </source>
</evidence>
<organism evidence="4 5">
    <name type="scientific">Pacificibacter marinus</name>
    <dbReference type="NCBI Taxonomy" id="658057"/>
    <lineage>
        <taxon>Bacteria</taxon>
        <taxon>Pseudomonadati</taxon>
        <taxon>Pseudomonadota</taxon>
        <taxon>Alphaproteobacteria</taxon>
        <taxon>Rhodobacterales</taxon>
        <taxon>Roseobacteraceae</taxon>
        <taxon>Pacificibacter</taxon>
    </lineage>
</organism>